<proteinExistence type="predicted"/>
<dbReference type="AlphaFoldDB" id="A0AAD1XSE3"/>
<evidence type="ECO:0000313" key="3">
    <source>
        <dbReference type="Proteomes" id="UP001295684"/>
    </source>
</evidence>
<evidence type="ECO:0000313" key="2">
    <source>
        <dbReference type="EMBL" id="CAI2377954.1"/>
    </source>
</evidence>
<dbReference type="Proteomes" id="UP001295684">
    <property type="component" value="Unassembled WGS sequence"/>
</dbReference>
<comment type="caution">
    <text evidence="2">The sequence shown here is derived from an EMBL/GenBank/DDBJ whole genome shotgun (WGS) entry which is preliminary data.</text>
</comment>
<name>A0AAD1XSE3_EUPCR</name>
<accession>A0AAD1XSE3</accession>
<keyword evidence="3" id="KW-1185">Reference proteome</keyword>
<sequence length="232" mass="26842">MLEGNWKAILFNPNYYTEAQCEEQPLDRTKVPKSSEFAGEGRSQQEIHVLGQENCLREFRNDGGNYRFTDDSECSESSQEDPDLKLFVNKSGELWNSSKPSDMPSKDPPFISFKPCFRSCPVQEFEESEETHVKNKSSVLEKFEQKMREEVKEGPPVEEKVELLDNEEGLESVSIEQPKYIPKNSLICNHTTISKNKSGIRYGELQDCMLTLNGYEYIFNKINFRIRDPKET</sequence>
<evidence type="ECO:0000256" key="1">
    <source>
        <dbReference type="SAM" id="MobiDB-lite"/>
    </source>
</evidence>
<feature type="region of interest" description="Disordered" evidence="1">
    <location>
        <begin position="24"/>
        <end position="44"/>
    </location>
</feature>
<organism evidence="2 3">
    <name type="scientific">Euplotes crassus</name>
    <dbReference type="NCBI Taxonomy" id="5936"/>
    <lineage>
        <taxon>Eukaryota</taxon>
        <taxon>Sar</taxon>
        <taxon>Alveolata</taxon>
        <taxon>Ciliophora</taxon>
        <taxon>Intramacronucleata</taxon>
        <taxon>Spirotrichea</taxon>
        <taxon>Hypotrichia</taxon>
        <taxon>Euplotida</taxon>
        <taxon>Euplotidae</taxon>
        <taxon>Moneuplotes</taxon>
    </lineage>
</organism>
<dbReference type="EMBL" id="CAMPGE010019631">
    <property type="protein sequence ID" value="CAI2377954.1"/>
    <property type="molecule type" value="Genomic_DNA"/>
</dbReference>
<reference evidence="2" key="1">
    <citation type="submission" date="2023-07" db="EMBL/GenBank/DDBJ databases">
        <authorList>
            <consortium name="AG Swart"/>
            <person name="Singh M."/>
            <person name="Singh A."/>
            <person name="Seah K."/>
            <person name="Emmerich C."/>
        </authorList>
    </citation>
    <scope>NUCLEOTIDE SEQUENCE</scope>
    <source>
        <strain evidence="2">DP1</strain>
    </source>
</reference>
<gene>
    <name evidence="2" type="ORF">ECRASSUSDP1_LOCUS19345</name>
</gene>
<protein>
    <submittedName>
        <fullName evidence="2">Uncharacterized protein</fullName>
    </submittedName>
</protein>